<dbReference type="RefSeq" id="WP_229823143.1">
    <property type="nucleotide sequence ID" value="NZ_BMZT01000004.1"/>
</dbReference>
<protein>
    <submittedName>
        <fullName evidence="2">Lectin</fullName>
    </submittedName>
</protein>
<evidence type="ECO:0000256" key="1">
    <source>
        <dbReference type="SAM" id="SignalP"/>
    </source>
</evidence>
<accession>A0ABV6SSW4</accession>
<evidence type="ECO:0000313" key="2">
    <source>
        <dbReference type="EMBL" id="MFC0716526.1"/>
    </source>
</evidence>
<reference evidence="2 3" key="1">
    <citation type="submission" date="2024-09" db="EMBL/GenBank/DDBJ databases">
        <authorList>
            <person name="Sun Q."/>
            <person name="Mori K."/>
        </authorList>
    </citation>
    <scope>NUCLEOTIDE SEQUENCE [LARGE SCALE GENOMIC DNA]</scope>
    <source>
        <strain evidence="2 3">KCTC 52403</strain>
    </source>
</reference>
<keyword evidence="3" id="KW-1185">Reference proteome</keyword>
<sequence>MRPIRPAFASLALVAALAACNAERTADAGVEAAADAIEAIEPGTEPPGAAAAIPASGDSRMDGYGALDFGMSAEEARADWSGNPLEPAGAVDDPQACYHLSPAGQSTPAQLAFMFENDLFVRYSVESTEITAPGGGRVGMDQAALEGLYGKRLTAMPHKYVEGGQVLMSPEDGGALPSQLIFELDAAGRVTSWRVGLAPQVGYVEGCS</sequence>
<keyword evidence="1" id="KW-0732">Signal</keyword>
<feature type="signal peptide" evidence="1">
    <location>
        <begin position="1"/>
        <end position="18"/>
    </location>
</feature>
<feature type="chain" id="PRO_5047538498" evidence="1">
    <location>
        <begin position="19"/>
        <end position="208"/>
    </location>
</feature>
<dbReference type="PROSITE" id="PS51257">
    <property type="entry name" value="PROKAR_LIPOPROTEIN"/>
    <property type="match status" value="1"/>
</dbReference>
<evidence type="ECO:0000313" key="3">
    <source>
        <dbReference type="Proteomes" id="UP001589898"/>
    </source>
</evidence>
<comment type="caution">
    <text evidence="2">The sequence shown here is derived from an EMBL/GenBank/DDBJ whole genome shotgun (WGS) entry which is preliminary data.</text>
</comment>
<dbReference type="EMBL" id="JBHLTF010000005">
    <property type="protein sequence ID" value="MFC0716526.1"/>
    <property type="molecule type" value="Genomic_DNA"/>
</dbReference>
<gene>
    <name evidence="2" type="ORF">ACFFFU_01950</name>
</gene>
<organism evidence="2 3">
    <name type="scientific">Luteimonas padinae</name>
    <dbReference type="NCBI Taxonomy" id="1714359"/>
    <lineage>
        <taxon>Bacteria</taxon>
        <taxon>Pseudomonadati</taxon>
        <taxon>Pseudomonadota</taxon>
        <taxon>Gammaproteobacteria</taxon>
        <taxon>Lysobacterales</taxon>
        <taxon>Lysobacteraceae</taxon>
        <taxon>Luteimonas</taxon>
    </lineage>
</organism>
<name>A0ABV6SSW4_9GAMM</name>
<dbReference type="Proteomes" id="UP001589898">
    <property type="component" value="Unassembled WGS sequence"/>
</dbReference>
<proteinExistence type="predicted"/>